<dbReference type="Proteomes" id="UP000692954">
    <property type="component" value="Unassembled WGS sequence"/>
</dbReference>
<keyword evidence="5 6" id="KW-0472">Membrane</keyword>
<comment type="caution">
    <text evidence="8">The sequence shown here is derived from an EMBL/GenBank/DDBJ whole genome shotgun (WGS) entry which is preliminary data.</text>
</comment>
<evidence type="ECO:0000256" key="1">
    <source>
        <dbReference type="ARBA" id="ARBA00004170"/>
    </source>
</evidence>
<dbReference type="PROSITE" id="PS51837">
    <property type="entry name" value="LITAF"/>
    <property type="match status" value="1"/>
</dbReference>
<evidence type="ECO:0000256" key="6">
    <source>
        <dbReference type="SAM" id="Phobius"/>
    </source>
</evidence>
<keyword evidence="3" id="KW-0479">Metal-binding</keyword>
<dbReference type="Pfam" id="PF10601">
    <property type="entry name" value="zf-LITAF-like"/>
    <property type="match status" value="1"/>
</dbReference>
<keyword evidence="6" id="KW-1133">Transmembrane helix</keyword>
<evidence type="ECO:0000256" key="5">
    <source>
        <dbReference type="ARBA" id="ARBA00023136"/>
    </source>
</evidence>
<name>A0A8S1QZQ5_9CILI</name>
<comment type="similarity">
    <text evidence="2">Belongs to the CDIP1/LITAF family.</text>
</comment>
<sequence length="150" mass="16934">MDNQALSKSLGDEILIHIERNAGMYFQTQDQNNKNLEKQTPQMIIPMKTISPQISSLREIKLVNSLLETGDGQNQSVKLICRNCKKQIQTKVSRRIGKGTLTISCILLLCSFGILCLACLPCYMDDCKDIIHVCPDCQYPNGSTPYQFFE</sequence>
<evidence type="ECO:0000256" key="4">
    <source>
        <dbReference type="ARBA" id="ARBA00022833"/>
    </source>
</evidence>
<dbReference type="GO" id="GO:0008270">
    <property type="term" value="F:zinc ion binding"/>
    <property type="evidence" value="ECO:0007669"/>
    <property type="project" value="TreeGrafter"/>
</dbReference>
<evidence type="ECO:0000259" key="7">
    <source>
        <dbReference type="PROSITE" id="PS51837"/>
    </source>
</evidence>
<keyword evidence="6" id="KW-0812">Transmembrane</keyword>
<proteinExistence type="inferred from homology"/>
<dbReference type="InterPro" id="IPR037519">
    <property type="entry name" value="LITAF_fam"/>
</dbReference>
<protein>
    <recommendedName>
        <fullName evidence="7">LITAF domain-containing protein</fullName>
    </recommendedName>
</protein>
<evidence type="ECO:0000313" key="9">
    <source>
        <dbReference type="Proteomes" id="UP000692954"/>
    </source>
</evidence>
<dbReference type="GO" id="GO:0016020">
    <property type="term" value="C:membrane"/>
    <property type="evidence" value="ECO:0007669"/>
    <property type="project" value="UniProtKB-SubCell"/>
</dbReference>
<dbReference type="PANTHER" id="PTHR23292">
    <property type="entry name" value="LIPOPOLYSACCHARIDE-INDUCED TUMOR NECROSIS FACTOR-ALPHA FACTOR"/>
    <property type="match status" value="1"/>
</dbReference>
<dbReference type="InterPro" id="IPR006629">
    <property type="entry name" value="LITAF"/>
</dbReference>
<evidence type="ECO:0000313" key="8">
    <source>
        <dbReference type="EMBL" id="CAD8121048.1"/>
    </source>
</evidence>
<accession>A0A8S1QZQ5</accession>
<keyword evidence="4" id="KW-0862">Zinc</keyword>
<dbReference type="AlphaFoldDB" id="A0A8S1QZQ5"/>
<gene>
    <name evidence="8" type="ORF">PSON_ATCC_30995.1.T1290146</name>
</gene>
<comment type="subcellular location">
    <subcellularLocation>
        <location evidence="1">Membrane</location>
        <topology evidence="1">Peripheral membrane protein</topology>
    </subcellularLocation>
</comment>
<dbReference type="EMBL" id="CAJJDN010000129">
    <property type="protein sequence ID" value="CAD8121048.1"/>
    <property type="molecule type" value="Genomic_DNA"/>
</dbReference>
<evidence type="ECO:0000256" key="2">
    <source>
        <dbReference type="ARBA" id="ARBA00005975"/>
    </source>
</evidence>
<reference evidence="8" key="1">
    <citation type="submission" date="2021-01" db="EMBL/GenBank/DDBJ databases">
        <authorList>
            <consortium name="Genoscope - CEA"/>
            <person name="William W."/>
        </authorList>
    </citation>
    <scope>NUCLEOTIDE SEQUENCE</scope>
</reference>
<organism evidence="8 9">
    <name type="scientific">Paramecium sonneborni</name>
    <dbReference type="NCBI Taxonomy" id="65129"/>
    <lineage>
        <taxon>Eukaryota</taxon>
        <taxon>Sar</taxon>
        <taxon>Alveolata</taxon>
        <taxon>Ciliophora</taxon>
        <taxon>Intramacronucleata</taxon>
        <taxon>Oligohymenophorea</taxon>
        <taxon>Peniculida</taxon>
        <taxon>Parameciidae</taxon>
        <taxon>Paramecium</taxon>
    </lineage>
</organism>
<evidence type="ECO:0000256" key="3">
    <source>
        <dbReference type="ARBA" id="ARBA00022723"/>
    </source>
</evidence>
<feature type="domain" description="LITAF" evidence="7">
    <location>
        <begin position="61"/>
        <end position="146"/>
    </location>
</feature>
<dbReference type="SMART" id="SM00714">
    <property type="entry name" value="LITAF"/>
    <property type="match status" value="1"/>
</dbReference>
<feature type="transmembrane region" description="Helical" evidence="6">
    <location>
        <begin position="101"/>
        <end position="124"/>
    </location>
</feature>
<keyword evidence="9" id="KW-1185">Reference proteome</keyword>
<dbReference type="OrthoDB" id="4713066at2759"/>
<dbReference type="PANTHER" id="PTHR23292:SF6">
    <property type="entry name" value="FI16602P1-RELATED"/>
    <property type="match status" value="1"/>
</dbReference>